<sequence length="104" mass="12243">MMIRETVRRMKRQAVLHEPQDPHCGTTDDPSVGSVRSRQNTDDPEMAKLEENEFWVSGLYMKFADLHQFIWTPSISRKRVRLVNMLMIQKCNKLEMKFGKRSCA</sequence>
<organism evidence="2 3">
    <name type="scientific">Araneus ventricosus</name>
    <name type="common">Orbweaver spider</name>
    <name type="synonym">Epeira ventricosa</name>
    <dbReference type="NCBI Taxonomy" id="182803"/>
    <lineage>
        <taxon>Eukaryota</taxon>
        <taxon>Metazoa</taxon>
        <taxon>Ecdysozoa</taxon>
        <taxon>Arthropoda</taxon>
        <taxon>Chelicerata</taxon>
        <taxon>Arachnida</taxon>
        <taxon>Araneae</taxon>
        <taxon>Araneomorphae</taxon>
        <taxon>Entelegynae</taxon>
        <taxon>Araneoidea</taxon>
        <taxon>Araneidae</taxon>
        <taxon>Araneus</taxon>
    </lineage>
</organism>
<name>A0A4Y1ZUI1_ARAVE</name>
<evidence type="ECO:0000313" key="3">
    <source>
        <dbReference type="Proteomes" id="UP000499080"/>
    </source>
</evidence>
<protein>
    <submittedName>
        <fullName evidence="2">Uncharacterized protein</fullName>
    </submittedName>
</protein>
<gene>
    <name evidence="2" type="ORF">AVEN_175926_1</name>
</gene>
<comment type="caution">
    <text evidence="2">The sequence shown here is derived from an EMBL/GenBank/DDBJ whole genome shotgun (WGS) entry which is preliminary data.</text>
</comment>
<accession>A0A4Y1ZUI1</accession>
<proteinExistence type="predicted"/>
<dbReference type="AlphaFoldDB" id="A0A4Y1ZUI1"/>
<evidence type="ECO:0000313" key="2">
    <source>
        <dbReference type="EMBL" id="GBL68875.1"/>
    </source>
</evidence>
<evidence type="ECO:0000256" key="1">
    <source>
        <dbReference type="SAM" id="MobiDB-lite"/>
    </source>
</evidence>
<keyword evidence="3" id="KW-1185">Reference proteome</keyword>
<feature type="region of interest" description="Disordered" evidence="1">
    <location>
        <begin position="1"/>
        <end position="46"/>
    </location>
</feature>
<dbReference type="Proteomes" id="UP000499080">
    <property type="component" value="Unassembled WGS sequence"/>
</dbReference>
<reference evidence="2 3" key="1">
    <citation type="journal article" date="2019" name="Sci. Rep.">
        <title>Orb-weaving spider Araneus ventricosus genome elucidates the spidroin gene catalogue.</title>
        <authorList>
            <person name="Kono N."/>
            <person name="Nakamura H."/>
            <person name="Ohtoshi R."/>
            <person name="Moran D.A.P."/>
            <person name="Shinohara A."/>
            <person name="Yoshida Y."/>
            <person name="Fujiwara M."/>
            <person name="Mori M."/>
            <person name="Tomita M."/>
            <person name="Arakawa K."/>
        </authorList>
    </citation>
    <scope>NUCLEOTIDE SEQUENCE [LARGE SCALE GENOMIC DNA]</scope>
</reference>
<dbReference type="EMBL" id="BGPR01153721">
    <property type="protein sequence ID" value="GBL68875.1"/>
    <property type="molecule type" value="Genomic_DNA"/>
</dbReference>